<dbReference type="RefSeq" id="WP_272427856.1">
    <property type="nucleotide sequence ID" value="NZ_JAGTJJ010000076.1"/>
</dbReference>
<sequence>MAVGVVPMGCGASDEYASVPEPPTEGSLPASTVRALQACAEKHAGRLQRHAYEIEFQVELRGDRVSEVKPKGPRLDDAGLEQCMMDALRTMTDAGYSPNPDELISRGGLLPARGLLANVSVISQLIRLVPVVVSASGVTIVVGVAVLVVAAAVSLPKQRKPTKAQCDKEWEEARKNCREQLKFPGRKWGRGMTGGYTDVEDCAKGLVSEPCKGNEVDHGNNIPRPGRRY</sequence>
<accession>A0A9X3XE11</accession>
<keyword evidence="3" id="KW-1185">Reference proteome</keyword>
<evidence type="ECO:0000313" key="3">
    <source>
        <dbReference type="Proteomes" id="UP001151081"/>
    </source>
</evidence>
<dbReference type="AlphaFoldDB" id="A0A9X3XE11"/>
<organism evidence="2 3">
    <name type="scientific">Polyangium jinanense</name>
    <dbReference type="NCBI Taxonomy" id="2829994"/>
    <lineage>
        <taxon>Bacteria</taxon>
        <taxon>Pseudomonadati</taxon>
        <taxon>Myxococcota</taxon>
        <taxon>Polyangia</taxon>
        <taxon>Polyangiales</taxon>
        <taxon>Polyangiaceae</taxon>
        <taxon>Polyangium</taxon>
    </lineage>
</organism>
<gene>
    <name evidence="2" type="ORF">KEG57_49300</name>
</gene>
<keyword evidence="1" id="KW-0812">Transmembrane</keyword>
<evidence type="ECO:0000313" key="2">
    <source>
        <dbReference type="EMBL" id="MDC3988562.1"/>
    </source>
</evidence>
<name>A0A9X3XE11_9BACT</name>
<keyword evidence="1" id="KW-0472">Membrane</keyword>
<dbReference type="EMBL" id="JAGTJJ010000076">
    <property type="protein sequence ID" value="MDC3988562.1"/>
    <property type="molecule type" value="Genomic_DNA"/>
</dbReference>
<reference evidence="2 3" key="1">
    <citation type="submission" date="2021-04" db="EMBL/GenBank/DDBJ databases">
        <title>Genome analysis of Polyangium sp.</title>
        <authorList>
            <person name="Li Y."/>
            <person name="Wang J."/>
        </authorList>
    </citation>
    <scope>NUCLEOTIDE SEQUENCE [LARGE SCALE GENOMIC DNA]</scope>
    <source>
        <strain evidence="2 3">SDU14</strain>
    </source>
</reference>
<feature type="transmembrane region" description="Helical" evidence="1">
    <location>
        <begin position="128"/>
        <end position="153"/>
    </location>
</feature>
<evidence type="ECO:0000256" key="1">
    <source>
        <dbReference type="SAM" id="Phobius"/>
    </source>
</evidence>
<comment type="caution">
    <text evidence="2">The sequence shown here is derived from an EMBL/GenBank/DDBJ whole genome shotgun (WGS) entry which is preliminary data.</text>
</comment>
<dbReference type="Proteomes" id="UP001151081">
    <property type="component" value="Unassembled WGS sequence"/>
</dbReference>
<proteinExistence type="predicted"/>
<keyword evidence="1" id="KW-1133">Transmembrane helix</keyword>
<protein>
    <submittedName>
        <fullName evidence="2">Uncharacterized protein</fullName>
    </submittedName>
</protein>